<dbReference type="InterPro" id="IPR046357">
    <property type="entry name" value="PPIase_dom_sf"/>
</dbReference>
<evidence type="ECO:0000256" key="2">
    <source>
        <dbReference type="ARBA" id="ARBA00006577"/>
    </source>
</evidence>
<dbReference type="EC" id="5.2.1.8" evidence="6"/>
<dbReference type="EMBL" id="JAKWBL010000001">
    <property type="protein sequence ID" value="MCH5597081.1"/>
    <property type="molecule type" value="Genomic_DNA"/>
</dbReference>
<keyword evidence="7" id="KW-0732">Signal</keyword>
<dbReference type="PANTHER" id="PTHR43811">
    <property type="entry name" value="FKBP-TYPE PEPTIDYL-PROLYL CIS-TRANS ISOMERASE FKPA"/>
    <property type="match status" value="1"/>
</dbReference>
<evidence type="ECO:0000256" key="4">
    <source>
        <dbReference type="ARBA" id="ARBA00023235"/>
    </source>
</evidence>
<dbReference type="SUPFAM" id="SSF54534">
    <property type="entry name" value="FKBP-like"/>
    <property type="match status" value="1"/>
</dbReference>
<dbReference type="Pfam" id="PF01346">
    <property type="entry name" value="FKBP_N"/>
    <property type="match status" value="1"/>
</dbReference>
<keyword evidence="4 5" id="KW-0413">Isomerase</keyword>
<dbReference type="InterPro" id="IPR001179">
    <property type="entry name" value="PPIase_FKBP_dom"/>
</dbReference>
<accession>A0ABS9SFI0</accession>
<evidence type="ECO:0000313" key="10">
    <source>
        <dbReference type="Proteomes" id="UP001202248"/>
    </source>
</evidence>
<evidence type="ECO:0000256" key="6">
    <source>
        <dbReference type="RuleBase" id="RU003915"/>
    </source>
</evidence>
<reference evidence="9 10" key="1">
    <citation type="submission" date="2022-02" db="EMBL/GenBank/DDBJ databases">
        <authorList>
            <person name="Min J."/>
        </authorList>
    </citation>
    <scope>NUCLEOTIDE SEQUENCE [LARGE SCALE GENOMIC DNA]</scope>
    <source>
        <strain evidence="9 10">GR10-1</strain>
    </source>
</reference>
<feature type="signal peptide" evidence="7">
    <location>
        <begin position="1"/>
        <end position="19"/>
    </location>
</feature>
<keyword evidence="10" id="KW-1185">Reference proteome</keyword>
<feature type="chain" id="PRO_5046820668" description="Peptidyl-prolyl cis-trans isomerase" evidence="7">
    <location>
        <begin position="20"/>
        <end position="287"/>
    </location>
</feature>
<evidence type="ECO:0000256" key="5">
    <source>
        <dbReference type="PROSITE-ProRule" id="PRU00277"/>
    </source>
</evidence>
<protein>
    <recommendedName>
        <fullName evidence="6">Peptidyl-prolyl cis-trans isomerase</fullName>
        <ecNumber evidence="6">5.2.1.8</ecNumber>
    </recommendedName>
</protein>
<evidence type="ECO:0000256" key="1">
    <source>
        <dbReference type="ARBA" id="ARBA00000971"/>
    </source>
</evidence>
<comment type="similarity">
    <text evidence="2 6">Belongs to the FKBP-type PPIase family.</text>
</comment>
<dbReference type="PROSITE" id="PS50059">
    <property type="entry name" value="FKBP_PPIASE"/>
    <property type="match status" value="1"/>
</dbReference>
<organism evidence="9 10">
    <name type="scientific">Niabella ginsengisoli</name>
    <dbReference type="NCBI Taxonomy" id="522298"/>
    <lineage>
        <taxon>Bacteria</taxon>
        <taxon>Pseudomonadati</taxon>
        <taxon>Bacteroidota</taxon>
        <taxon>Chitinophagia</taxon>
        <taxon>Chitinophagales</taxon>
        <taxon>Chitinophagaceae</taxon>
        <taxon>Niabella</taxon>
    </lineage>
</organism>
<dbReference type="Pfam" id="PF00254">
    <property type="entry name" value="FKBP_C"/>
    <property type="match status" value="1"/>
</dbReference>
<dbReference type="Proteomes" id="UP001202248">
    <property type="component" value="Unassembled WGS sequence"/>
</dbReference>
<comment type="caution">
    <text evidence="9">The sequence shown here is derived from an EMBL/GenBank/DDBJ whole genome shotgun (WGS) entry which is preliminary data.</text>
</comment>
<dbReference type="Gene3D" id="1.10.287.460">
    <property type="entry name" value="Peptidyl-prolyl cis-trans isomerase, FKBP-type, N-terminal domain"/>
    <property type="match status" value="1"/>
</dbReference>
<proteinExistence type="inferred from homology"/>
<dbReference type="PANTHER" id="PTHR43811:SF19">
    <property type="entry name" value="39 KDA FK506-BINDING NUCLEAR PROTEIN"/>
    <property type="match status" value="1"/>
</dbReference>
<evidence type="ECO:0000256" key="7">
    <source>
        <dbReference type="SAM" id="SignalP"/>
    </source>
</evidence>
<dbReference type="RefSeq" id="WP_240826492.1">
    <property type="nucleotide sequence ID" value="NZ_JAKWBL010000001.1"/>
</dbReference>
<comment type="catalytic activity">
    <reaction evidence="1 5 6">
        <text>[protein]-peptidylproline (omega=180) = [protein]-peptidylproline (omega=0)</text>
        <dbReference type="Rhea" id="RHEA:16237"/>
        <dbReference type="Rhea" id="RHEA-COMP:10747"/>
        <dbReference type="Rhea" id="RHEA-COMP:10748"/>
        <dbReference type="ChEBI" id="CHEBI:83833"/>
        <dbReference type="ChEBI" id="CHEBI:83834"/>
        <dbReference type="EC" id="5.2.1.8"/>
    </reaction>
</comment>
<dbReference type="InterPro" id="IPR000774">
    <property type="entry name" value="PPIase_FKBP_N"/>
</dbReference>
<evidence type="ECO:0000259" key="8">
    <source>
        <dbReference type="PROSITE" id="PS50059"/>
    </source>
</evidence>
<gene>
    <name evidence="9" type="ORF">MKP09_03710</name>
</gene>
<sequence>MKKISIIFLSSIITISAVAQTKAKPKTTTPAAAQSNAVVLKTLADSASYAIGQNLAQSISKDLASLNKEAFIDAIKTVFDGKETKFTEETSRSILTNFSRIEQENQSKAVVEEGRAFLEKNKANPKVKTTASGLQYEVVKDGTGVKPTAADTVVCNYIGMFTDSTQFDNSYDRGEPLTIAVDGGVIPGWTEGLQLMSTGSKYRFYIPQELGYGLRGAGSIPPGSTLIFDIELLELKKDNKLNYLIWKRIANMQSFFMQQLVSFLKELIFNHIDSVLKTKDFLINFEF</sequence>
<name>A0ABS9SFI0_9BACT</name>
<keyword evidence="3 5" id="KW-0697">Rotamase</keyword>
<evidence type="ECO:0000313" key="9">
    <source>
        <dbReference type="EMBL" id="MCH5597081.1"/>
    </source>
</evidence>
<dbReference type="InterPro" id="IPR036944">
    <property type="entry name" value="PPIase_FKBP_N_sf"/>
</dbReference>
<feature type="domain" description="PPIase FKBP-type" evidence="8">
    <location>
        <begin position="150"/>
        <end position="236"/>
    </location>
</feature>
<dbReference type="Gene3D" id="3.10.50.40">
    <property type="match status" value="1"/>
</dbReference>
<evidence type="ECO:0000256" key="3">
    <source>
        <dbReference type="ARBA" id="ARBA00023110"/>
    </source>
</evidence>
<dbReference type="GO" id="GO:0016853">
    <property type="term" value="F:isomerase activity"/>
    <property type="evidence" value="ECO:0007669"/>
    <property type="project" value="UniProtKB-KW"/>
</dbReference>